<organism evidence="1 2">
    <name type="scientific">Cronobacter malonaticus</name>
    <dbReference type="NCBI Taxonomy" id="413503"/>
    <lineage>
        <taxon>Bacteria</taxon>
        <taxon>Pseudomonadati</taxon>
        <taxon>Pseudomonadota</taxon>
        <taxon>Gammaproteobacteria</taxon>
        <taxon>Enterobacterales</taxon>
        <taxon>Enterobacteriaceae</taxon>
        <taxon>Cronobacter</taxon>
    </lineage>
</organism>
<proteinExistence type="predicted"/>
<comment type="caution">
    <text evidence="1">The sequence shown here is derived from an EMBL/GenBank/DDBJ whole genome shotgun (WGS) entry which is preliminary data.</text>
</comment>
<dbReference type="Proteomes" id="UP000285793">
    <property type="component" value="Unassembled WGS sequence"/>
</dbReference>
<reference evidence="1 2" key="1">
    <citation type="journal article" date="2018" name="Front. Microbiol.">
        <title>An Investigation of an Acute Gastroenteritis Outbreak: Cronobacter sakazakii, a Potential Cause of Food-Borne Illness.</title>
        <authorList>
            <person name="Yong W."/>
            <person name="Guo B."/>
            <person name="Shi X."/>
            <person name="Cheng T."/>
            <person name="Chen M."/>
            <person name="Jiang X."/>
            <person name="Ye Y."/>
            <person name="Wang J."/>
            <person name="Xie G."/>
            <person name="Ding J."/>
        </authorList>
    </citation>
    <scope>NUCLEOTIDE SEQUENCE [LARGE SCALE GENOMIC DNA]</scope>
    <source>
        <strain evidence="1 2">S1</strain>
    </source>
</reference>
<protein>
    <submittedName>
        <fullName evidence="1">Uncharacterized protein</fullName>
    </submittedName>
</protein>
<accession>A0A423XX41</accession>
<gene>
    <name evidence="1" type="ORF">C3E80_10840</name>
</gene>
<name>A0A423XX41_9ENTR</name>
<dbReference type="EMBL" id="PQJL01000009">
    <property type="protein sequence ID" value="ROW61346.1"/>
    <property type="molecule type" value="Genomic_DNA"/>
</dbReference>
<evidence type="ECO:0000313" key="1">
    <source>
        <dbReference type="EMBL" id="ROW61346.1"/>
    </source>
</evidence>
<sequence>MAESNWRKTRHHAGFFYARNFYLAANLLKSRPFTAIGQNLSPQAAQNLVNYHPILCPNAGNCSRFVRFKDARKFGTEG</sequence>
<dbReference type="AlphaFoldDB" id="A0A423XX41"/>
<evidence type="ECO:0000313" key="2">
    <source>
        <dbReference type="Proteomes" id="UP000285793"/>
    </source>
</evidence>